<proteinExistence type="predicted"/>
<gene>
    <name evidence="2" type="ORF">MUK42_09771</name>
</gene>
<sequence>RILSNTTRAYLVHKQHDLRLQQSTLASWQKQSKPPPPWSSQAIYKEELPLPLTHVLQNGEALHRATPTVLVYLLRSLSSPLSRSCRGQATPLVLSCFILRHMHPLREPKHAADVDPRGHGARHARPGADPSGRPRGSRVVRLPRPPRLHRAPAQRLPRPLTPARGLRRADLAQRRPHQPAHL</sequence>
<feature type="non-terminal residue" evidence="2">
    <location>
        <position position="1"/>
    </location>
</feature>
<feature type="region of interest" description="Disordered" evidence="1">
    <location>
        <begin position="109"/>
        <end position="182"/>
    </location>
</feature>
<feature type="compositionally biased region" description="Low complexity" evidence="1">
    <location>
        <begin position="130"/>
        <end position="142"/>
    </location>
</feature>
<evidence type="ECO:0000313" key="3">
    <source>
        <dbReference type="Proteomes" id="UP001055439"/>
    </source>
</evidence>
<name>A0A9E7JCS8_9LILI</name>
<organism evidence="2 3">
    <name type="scientific">Musa troglodytarum</name>
    <name type="common">fe'i banana</name>
    <dbReference type="NCBI Taxonomy" id="320322"/>
    <lineage>
        <taxon>Eukaryota</taxon>
        <taxon>Viridiplantae</taxon>
        <taxon>Streptophyta</taxon>
        <taxon>Embryophyta</taxon>
        <taxon>Tracheophyta</taxon>
        <taxon>Spermatophyta</taxon>
        <taxon>Magnoliopsida</taxon>
        <taxon>Liliopsida</taxon>
        <taxon>Zingiberales</taxon>
        <taxon>Musaceae</taxon>
        <taxon>Musa</taxon>
    </lineage>
</organism>
<feature type="compositionally biased region" description="Low complexity" evidence="1">
    <location>
        <begin position="153"/>
        <end position="164"/>
    </location>
</feature>
<accession>A0A9E7JCS8</accession>
<dbReference type="Proteomes" id="UP001055439">
    <property type="component" value="Chromosome 1"/>
</dbReference>
<reference evidence="2" key="1">
    <citation type="submission" date="2022-05" db="EMBL/GenBank/DDBJ databases">
        <title>The Musa troglodytarum L. genome provides insights into the mechanism of non-climacteric behaviour and enrichment of carotenoids.</title>
        <authorList>
            <person name="Wang J."/>
        </authorList>
    </citation>
    <scope>NUCLEOTIDE SEQUENCE</scope>
    <source>
        <tissue evidence="2">Leaf</tissue>
    </source>
</reference>
<keyword evidence="3" id="KW-1185">Reference proteome</keyword>
<protein>
    <submittedName>
        <fullName evidence="2">Uncharacterized protein</fullName>
    </submittedName>
</protein>
<evidence type="ECO:0000313" key="2">
    <source>
        <dbReference type="EMBL" id="URD76156.1"/>
    </source>
</evidence>
<dbReference type="AlphaFoldDB" id="A0A9E7JCS8"/>
<feature type="compositionally biased region" description="Basic and acidic residues" evidence="1">
    <location>
        <begin position="109"/>
        <end position="118"/>
    </location>
</feature>
<evidence type="ECO:0000256" key="1">
    <source>
        <dbReference type="SAM" id="MobiDB-lite"/>
    </source>
</evidence>
<dbReference type="EMBL" id="CP097502">
    <property type="protein sequence ID" value="URD76156.1"/>
    <property type="molecule type" value="Genomic_DNA"/>
</dbReference>